<proteinExistence type="predicted"/>
<protein>
    <recommendedName>
        <fullName evidence="4">DUF5709 domain-containing protein</fullName>
    </recommendedName>
</protein>
<accession>A0A239J480</accession>
<evidence type="ECO:0000313" key="3">
    <source>
        <dbReference type="Proteomes" id="UP000198386"/>
    </source>
</evidence>
<dbReference type="Proteomes" id="UP000198386">
    <property type="component" value="Unassembled WGS sequence"/>
</dbReference>
<feature type="region of interest" description="Disordered" evidence="1">
    <location>
        <begin position="1"/>
        <end position="85"/>
    </location>
</feature>
<gene>
    <name evidence="2" type="ORF">SAMN04488107_4629</name>
</gene>
<evidence type="ECO:0000256" key="1">
    <source>
        <dbReference type="SAM" id="MobiDB-lite"/>
    </source>
</evidence>
<feature type="compositionally biased region" description="Basic and acidic residues" evidence="1">
    <location>
        <begin position="29"/>
        <end position="45"/>
    </location>
</feature>
<organism evidence="2 3">
    <name type="scientific">Geodermatophilus saharensis</name>
    <dbReference type="NCBI Taxonomy" id="1137994"/>
    <lineage>
        <taxon>Bacteria</taxon>
        <taxon>Bacillati</taxon>
        <taxon>Actinomycetota</taxon>
        <taxon>Actinomycetes</taxon>
        <taxon>Geodermatophilales</taxon>
        <taxon>Geodermatophilaceae</taxon>
        <taxon>Geodermatophilus</taxon>
    </lineage>
</organism>
<keyword evidence="3" id="KW-1185">Reference proteome</keyword>
<dbReference type="RefSeq" id="WP_089406250.1">
    <property type="nucleotide sequence ID" value="NZ_FZOH01000013.1"/>
</dbReference>
<evidence type="ECO:0000313" key="2">
    <source>
        <dbReference type="EMBL" id="SNT00701.1"/>
    </source>
</evidence>
<reference evidence="3" key="1">
    <citation type="submission" date="2017-06" db="EMBL/GenBank/DDBJ databases">
        <authorList>
            <person name="Varghese N."/>
            <person name="Submissions S."/>
        </authorList>
    </citation>
    <scope>NUCLEOTIDE SEQUENCE [LARGE SCALE GENOMIC DNA]</scope>
    <source>
        <strain evidence="3">DSM 45423</strain>
    </source>
</reference>
<dbReference type="EMBL" id="FZOH01000013">
    <property type="protein sequence ID" value="SNT00701.1"/>
    <property type="molecule type" value="Genomic_DNA"/>
</dbReference>
<evidence type="ECO:0008006" key="4">
    <source>
        <dbReference type="Google" id="ProtNLM"/>
    </source>
</evidence>
<dbReference type="AlphaFoldDB" id="A0A239J480"/>
<name>A0A239J480_9ACTN</name>
<dbReference type="OrthoDB" id="5194427at2"/>
<sequence length="85" mass="8489">MTEPDLPDSAMASGTDAGRPGEHLGGGDLRPDEQQLLAELERGADEAPAGSDAELRAAEDDAPLPAEGGAQDDGLDVGFSDADGG</sequence>